<dbReference type="Proteomes" id="UP000198287">
    <property type="component" value="Unassembled WGS sequence"/>
</dbReference>
<evidence type="ECO:0000313" key="2">
    <source>
        <dbReference type="EMBL" id="OXA58510.1"/>
    </source>
</evidence>
<protein>
    <submittedName>
        <fullName evidence="2">Uncharacterized protein</fullName>
    </submittedName>
</protein>
<name>A0A226EMJ9_FOLCA</name>
<keyword evidence="3" id="KW-1185">Reference proteome</keyword>
<evidence type="ECO:0000313" key="3">
    <source>
        <dbReference type="Proteomes" id="UP000198287"/>
    </source>
</evidence>
<accession>A0A226EMJ9</accession>
<comment type="caution">
    <text evidence="2">The sequence shown here is derived from an EMBL/GenBank/DDBJ whole genome shotgun (WGS) entry which is preliminary data.</text>
</comment>
<gene>
    <name evidence="2" type="ORF">Fcan01_08531</name>
</gene>
<sequence length="174" mass="19687">MNKKSKHHDDGECIAADFVNPHSSSIAHPSHEISRPERKKRPRRKRDLCALHWLVTDLEEREDNKIRKYIHPLSHDDDPFKPRPNKGPVHPALPGFVLVAYQSPLIGRGDHDASSSYSRLSTQLLSHPSLYAVSHPISCHSPRLFGTPFTPLDGLFIKGGPHSPMKIRPIKNLR</sequence>
<feature type="region of interest" description="Disordered" evidence="1">
    <location>
        <begin position="1"/>
        <end position="42"/>
    </location>
</feature>
<reference evidence="2 3" key="1">
    <citation type="submission" date="2015-12" db="EMBL/GenBank/DDBJ databases">
        <title>The genome of Folsomia candida.</title>
        <authorList>
            <person name="Faddeeva A."/>
            <person name="Derks M.F."/>
            <person name="Anvar Y."/>
            <person name="Smit S."/>
            <person name="Van Straalen N."/>
            <person name="Roelofs D."/>
        </authorList>
    </citation>
    <scope>NUCLEOTIDE SEQUENCE [LARGE SCALE GENOMIC DNA]</scope>
    <source>
        <strain evidence="2 3">VU population</strain>
        <tissue evidence="2">Whole body</tissue>
    </source>
</reference>
<dbReference type="AlphaFoldDB" id="A0A226EMJ9"/>
<dbReference type="EMBL" id="LNIX01000003">
    <property type="protein sequence ID" value="OXA58510.1"/>
    <property type="molecule type" value="Genomic_DNA"/>
</dbReference>
<organism evidence="2 3">
    <name type="scientific">Folsomia candida</name>
    <name type="common">Springtail</name>
    <dbReference type="NCBI Taxonomy" id="158441"/>
    <lineage>
        <taxon>Eukaryota</taxon>
        <taxon>Metazoa</taxon>
        <taxon>Ecdysozoa</taxon>
        <taxon>Arthropoda</taxon>
        <taxon>Hexapoda</taxon>
        <taxon>Collembola</taxon>
        <taxon>Entomobryomorpha</taxon>
        <taxon>Isotomoidea</taxon>
        <taxon>Isotomidae</taxon>
        <taxon>Proisotominae</taxon>
        <taxon>Folsomia</taxon>
    </lineage>
</organism>
<evidence type="ECO:0000256" key="1">
    <source>
        <dbReference type="SAM" id="MobiDB-lite"/>
    </source>
</evidence>
<proteinExistence type="predicted"/>